<dbReference type="SUPFAM" id="SSF53335">
    <property type="entry name" value="S-adenosyl-L-methionine-dependent methyltransferases"/>
    <property type="match status" value="1"/>
</dbReference>
<accession>A0ABT8R692</accession>
<dbReference type="InterPro" id="IPR013216">
    <property type="entry name" value="Methyltransf_11"/>
</dbReference>
<evidence type="ECO:0000313" key="2">
    <source>
        <dbReference type="EMBL" id="MDO1447614.1"/>
    </source>
</evidence>
<dbReference type="Pfam" id="PF08241">
    <property type="entry name" value="Methyltransf_11"/>
    <property type="match status" value="1"/>
</dbReference>
<dbReference type="InterPro" id="IPR029063">
    <property type="entry name" value="SAM-dependent_MTases_sf"/>
</dbReference>
<dbReference type="CDD" id="cd02440">
    <property type="entry name" value="AdoMet_MTases"/>
    <property type="match status" value="1"/>
</dbReference>
<keyword evidence="2" id="KW-0489">Methyltransferase</keyword>
<name>A0ABT8R692_9BACT</name>
<dbReference type="Gene3D" id="3.40.50.150">
    <property type="entry name" value="Vaccinia Virus protein VP39"/>
    <property type="match status" value="1"/>
</dbReference>
<evidence type="ECO:0000313" key="3">
    <source>
        <dbReference type="Proteomes" id="UP001168528"/>
    </source>
</evidence>
<dbReference type="PANTHER" id="PTHR43861">
    <property type="entry name" value="TRANS-ACONITATE 2-METHYLTRANSFERASE-RELATED"/>
    <property type="match status" value="1"/>
</dbReference>
<dbReference type="GO" id="GO:0032259">
    <property type="term" value="P:methylation"/>
    <property type="evidence" value="ECO:0007669"/>
    <property type="project" value="UniProtKB-KW"/>
</dbReference>
<organism evidence="2 3">
    <name type="scientific">Rhodocytophaga aerolata</name>
    <dbReference type="NCBI Taxonomy" id="455078"/>
    <lineage>
        <taxon>Bacteria</taxon>
        <taxon>Pseudomonadati</taxon>
        <taxon>Bacteroidota</taxon>
        <taxon>Cytophagia</taxon>
        <taxon>Cytophagales</taxon>
        <taxon>Rhodocytophagaceae</taxon>
        <taxon>Rhodocytophaga</taxon>
    </lineage>
</organism>
<reference evidence="2" key="1">
    <citation type="submission" date="2023-07" db="EMBL/GenBank/DDBJ databases">
        <title>The genome sequence of Rhodocytophaga aerolata KACC 12507.</title>
        <authorList>
            <person name="Zhang X."/>
        </authorList>
    </citation>
    <scope>NUCLEOTIDE SEQUENCE</scope>
    <source>
        <strain evidence="2">KACC 12507</strain>
    </source>
</reference>
<proteinExistence type="predicted"/>
<sequence>MSISAQVQQAYEKQYESYQSAWREIGAQQKALNIIELTRGLKLNKVLEVGAGDGSILQVLSKHSFANELYAVEISSSALQQIHQRQLPQLKQAVLFDGYTLPFADQTFDLVILSHVLEHVEFERTLLRELLRVANYQIIEVPKDYRFNVDKKVNHFLAYGHINMYTPSSLRFLLRSEGYEILKQKVAIYSQKTYQYMFAGPRGSTIKRIKADLLYLFKRTMVSFPANRVRDHFANTITVLTTKGKGGVEIF</sequence>
<dbReference type="EMBL" id="JAUKPO010000007">
    <property type="protein sequence ID" value="MDO1447614.1"/>
    <property type="molecule type" value="Genomic_DNA"/>
</dbReference>
<feature type="domain" description="Methyltransferase type 11" evidence="1">
    <location>
        <begin position="47"/>
        <end position="133"/>
    </location>
</feature>
<dbReference type="GO" id="GO:0008168">
    <property type="term" value="F:methyltransferase activity"/>
    <property type="evidence" value="ECO:0007669"/>
    <property type="project" value="UniProtKB-KW"/>
</dbReference>
<dbReference type="Proteomes" id="UP001168528">
    <property type="component" value="Unassembled WGS sequence"/>
</dbReference>
<evidence type="ECO:0000259" key="1">
    <source>
        <dbReference type="Pfam" id="PF08241"/>
    </source>
</evidence>
<keyword evidence="3" id="KW-1185">Reference proteome</keyword>
<protein>
    <submittedName>
        <fullName evidence="2">Class I SAM-dependent methyltransferase</fullName>
    </submittedName>
</protein>
<comment type="caution">
    <text evidence="2">The sequence shown here is derived from an EMBL/GenBank/DDBJ whole genome shotgun (WGS) entry which is preliminary data.</text>
</comment>
<keyword evidence="2" id="KW-0808">Transferase</keyword>
<gene>
    <name evidence="2" type="ORF">Q0590_15195</name>
</gene>
<dbReference type="RefSeq" id="WP_302038417.1">
    <property type="nucleotide sequence ID" value="NZ_JAUKPO010000007.1"/>
</dbReference>